<dbReference type="AlphaFoldDB" id="A0AAE1A8K7"/>
<proteinExistence type="predicted"/>
<organism evidence="1 2">
    <name type="scientific">Elysia crispata</name>
    <name type="common">lettuce slug</name>
    <dbReference type="NCBI Taxonomy" id="231223"/>
    <lineage>
        <taxon>Eukaryota</taxon>
        <taxon>Metazoa</taxon>
        <taxon>Spiralia</taxon>
        <taxon>Lophotrochozoa</taxon>
        <taxon>Mollusca</taxon>
        <taxon>Gastropoda</taxon>
        <taxon>Heterobranchia</taxon>
        <taxon>Euthyneura</taxon>
        <taxon>Panpulmonata</taxon>
        <taxon>Sacoglossa</taxon>
        <taxon>Placobranchoidea</taxon>
        <taxon>Plakobranchidae</taxon>
        <taxon>Elysia</taxon>
    </lineage>
</organism>
<reference evidence="1" key="1">
    <citation type="journal article" date="2023" name="G3 (Bethesda)">
        <title>A reference genome for the long-term kleptoplast-retaining sea slug Elysia crispata morphotype clarki.</title>
        <authorList>
            <person name="Eastman K.E."/>
            <person name="Pendleton A.L."/>
            <person name="Shaikh M.A."/>
            <person name="Suttiyut T."/>
            <person name="Ogas R."/>
            <person name="Tomko P."/>
            <person name="Gavelis G."/>
            <person name="Widhalm J.R."/>
            <person name="Wisecaver J.H."/>
        </authorList>
    </citation>
    <scope>NUCLEOTIDE SEQUENCE</scope>
    <source>
        <strain evidence="1">ECLA1</strain>
    </source>
</reference>
<name>A0AAE1A8K7_9GAST</name>
<sequence>MTITLLADTEILWIYFVSSEKVSLPNPLYPSKVHLPRSAAGDLSALVWLFINKQDVLGSLLICSDTQVRGFPRIGFLVSQALKRAAEVLTTS</sequence>
<evidence type="ECO:0000313" key="2">
    <source>
        <dbReference type="Proteomes" id="UP001283361"/>
    </source>
</evidence>
<keyword evidence="2" id="KW-1185">Reference proteome</keyword>
<protein>
    <submittedName>
        <fullName evidence="1">Uncharacterized protein</fullName>
    </submittedName>
</protein>
<comment type="caution">
    <text evidence="1">The sequence shown here is derived from an EMBL/GenBank/DDBJ whole genome shotgun (WGS) entry which is preliminary data.</text>
</comment>
<evidence type="ECO:0000313" key="1">
    <source>
        <dbReference type="EMBL" id="KAK3783264.1"/>
    </source>
</evidence>
<gene>
    <name evidence="1" type="ORF">RRG08_047719</name>
</gene>
<accession>A0AAE1A8K7</accession>
<dbReference type="Proteomes" id="UP001283361">
    <property type="component" value="Unassembled WGS sequence"/>
</dbReference>
<dbReference type="EMBL" id="JAWDGP010002431">
    <property type="protein sequence ID" value="KAK3783264.1"/>
    <property type="molecule type" value="Genomic_DNA"/>
</dbReference>